<comment type="caution">
    <text evidence="8">The sequence shown here is derived from an EMBL/GenBank/DDBJ whole genome shotgun (WGS) entry which is preliminary data.</text>
</comment>
<feature type="transmembrane region" description="Helical" evidence="5">
    <location>
        <begin position="171"/>
        <end position="193"/>
    </location>
</feature>
<dbReference type="InterPro" id="IPR020846">
    <property type="entry name" value="MFS_dom"/>
</dbReference>
<feature type="transmembrane region" description="Helical" evidence="5">
    <location>
        <begin position="21"/>
        <end position="42"/>
    </location>
</feature>
<dbReference type="PANTHER" id="PTHR23501">
    <property type="entry name" value="MAJOR FACILITATOR SUPERFAMILY"/>
    <property type="match status" value="1"/>
</dbReference>
<evidence type="ECO:0000256" key="2">
    <source>
        <dbReference type="ARBA" id="ARBA00022692"/>
    </source>
</evidence>
<feature type="transmembrane region" description="Helical" evidence="5">
    <location>
        <begin position="444"/>
        <end position="464"/>
    </location>
</feature>
<keyword evidence="10" id="KW-1185">Reference proteome</keyword>
<feature type="transmembrane region" description="Helical" evidence="5">
    <location>
        <begin position="110"/>
        <end position="131"/>
    </location>
</feature>
<feature type="transmembrane region" description="Helical" evidence="5">
    <location>
        <begin position="54"/>
        <end position="73"/>
    </location>
</feature>
<keyword evidence="3 5" id="KW-1133">Transmembrane helix</keyword>
<dbReference type="Gene3D" id="1.20.1250.20">
    <property type="entry name" value="MFS general substrate transporter like domains"/>
    <property type="match status" value="1"/>
</dbReference>
<feature type="transmembrane region" description="Helical" evidence="5">
    <location>
        <begin position="205"/>
        <end position="224"/>
    </location>
</feature>
<feature type="transmembrane region" description="Helical" evidence="5">
    <location>
        <begin position="85"/>
        <end position="104"/>
    </location>
</feature>
<evidence type="ECO:0000256" key="3">
    <source>
        <dbReference type="ARBA" id="ARBA00022989"/>
    </source>
</evidence>
<dbReference type="Proteomes" id="UP000661012">
    <property type="component" value="Unassembled WGS sequence"/>
</dbReference>
<feature type="transmembrane region" description="Helical" evidence="5">
    <location>
        <begin position="270"/>
        <end position="292"/>
    </location>
</feature>
<dbReference type="OrthoDB" id="9807274at2"/>
<dbReference type="InterPro" id="IPR036259">
    <property type="entry name" value="MFS_trans_sf"/>
</dbReference>
<feature type="domain" description="Major facilitator superfamily (MFS) profile" evidence="6">
    <location>
        <begin position="20"/>
        <end position="464"/>
    </location>
</feature>
<keyword evidence="4 5" id="KW-0472">Membrane</keyword>
<name>A0A4U3EXJ6_9GAMM</name>
<dbReference type="InterPro" id="IPR011701">
    <property type="entry name" value="MFS"/>
</dbReference>
<feature type="transmembrane region" description="Helical" evidence="5">
    <location>
        <begin position="304"/>
        <end position="322"/>
    </location>
</feature>
<dbReference type="Proteomes" id="UP000306393">
    <property type="component" value="Unassembled WGS sequence"/>
</dbReference>
<dbReference type="PROSITE" id="PS50850">
    <property type="entry name" value="MFS"/>
    <property type="match status" value="1"/>
</dbReference>
<dbReference type="PRINTS" id="PR01036">
    <property type="entry name" value="TCRTETB"/>
</dbReference>
<dbReference type="EMBL" id="JACYNN010000004">
    <property type="protein sequence ID" value="MBD8106349.1"/>
    <property type="molecule type" value="Genomic_DNA"/>
</dbReference>
<feature type="transmembrane region" description="Helical" evidence="5">
    <location>
        <begin position="361"/>
        <end position="382"/>
    </location>
</feature>
<evidence type="ECO:0000313" key="10">
    <source>
        <dbReference type="Proteomes" id="UP000661012"/>
    </source>
</evidence>
<dbReference type="EMBL" id="QGAC01000023">
    <property type="protein sequence ID" value="TKJ85210.1"/>
    <property type="molecule type" value="Genomic_DNA"/>
</dbReference>
<feature type="transmembrane region" description="Helical" evidence="5">
    <location>
        <begin position="334"/>
        <end position="355"/>
    </location>
</feature>
<dbReference type="PANTHER" id="PTHR23501:SF154">
    <property type="entry name" value="MULTIDRUG-EFFLUX TRANSPORTER RV1634-RELATED"/>
    <property type="match status" value="1"/>
</dbReference>
<organism evidence="8 9">
    <name type="scientific">Erwinia persicina</name>
    <dbReference type="NCBI Taxonomy" id="55211"/>
    <lineage>
        <taxon>Bacteria</taxon>
        <taxon>Pseudomonadati</taxon>
        <taxon>Pseudomonadota</taxon>
        <taxon>Gammaproteobacteria</taxon>
        <taxon>Enterobacterales</taxon>
        <taxon>Erwiniaceae</taxon>
        <taxon>Erwinia</taxon>
    </lineage>
</organism>
<accession>A0A4U3EXJ6</accession>
<comment type="subcellular location">
    <subcellularLocation>
        <location evidence="1">Membrane</location>
        <topology evidence="1">Multi-pass membrane protein</topology>
    </subcellularLocation>
</comment>
<evidence type="ECO:0000259" key="6">
    <source>
        <dbReference type="PROSITE" id="PS50850"/>
    </source>
</evidence>
<dbReference type="STRING" id="1219360.GCA_001571305_03610"/>
<gene>
    <name evidence="8" type="ORF">EpCFBP13511_19940</name>
    <name evidence="7" type="ORF">IFT93_07900</name>
</gene>
<evidence type="ECO:0000313" key="9">
    <source>
        <dbReference type="Proteomes" id="UP000306393"/>
    </source>
</evidence>
<dbReference type="Gene3D" id="1.20.1720.10">
    <property type="entry name" value="Multidrug resistance protein D"/>
    <property type="match status" value="1"/>
</dbReference>
<feature type="transmembrane region" description="Helical" evidence="5">
    <location>
        <begin position="143"/>
        <end position="165"/>
    </location>
</feature>
<reference evidence="7 10" key="2">
    <citation type="journal article" date="2020" name="FEMS Microbiol. Ecol.">
        <title>Temporal dynamics of bacterial communities during seed development and maturation.</title>
        <authorList>
            <person name="Chesneau G."/>
            <person name="Torres-Cortes G."/>
            <person name="Briand M."/>
            <person name="Darrasse A."/>
            <person name="Preveaux A."/>
            <person name="Marais C."/>
            <person name="Jacques M.A."/>
            <person name="Shade A."/>
            <person name="Barret M."/>
        </authorList>
    </citation>
    <scope>NUCLEOTIDE SEQUENCE [LARGE SCALE GENOMIC DNA]</scope>
    <source>
        <strain evidence="7 10">CFBP13732</strain>
    </source>
</reference>
<feature type="transmembrane region" description="Helical" evidence="5">
    <location>
        <begin position="403"/>
        <end position="424"/>
    </location>
</feature>
<evidence type="ECO:0000256" key="5">
    <source>
        <dbReference type="SAM" id="Phobius"/>
    </source>
</evidence>
<reference evidence="8 9" key="1">
    <citation type="journal article" date="2019" name="Sci. Rep.">
        <title>Differences in resource use lead to coexistence of seed-transmitted microbial populations.</title>
        <authorList>
            <person name="Torres-Cortes G."/>
            <person name="Garcia B.J."/>
            <person name="Compant S."/>
            <person name="Rezki S."/>
            <person name="Jones P."/>
            <person name="Preveaux A."/>
            <person name="Briand M."/>
            <person name="Roulet A."/>
            <person name="Bouchez O."/>
            <person name="Jacobson D."/>
            <person name="Barret M."/>
        </authorList>
    </citation>
    <scope>NUCLEOTIDE SEQUENCE [LARGE SCALE GENOMIC DNA]</scope>
    <source>
        <strain evidence="8 9">CFBP13511</strain>
    </source>
</reference>
<dbReference type="AlphaFoldDB" id="A0A4U3EXJ6"/>
<keyword evidence="2 5" id="KW-0812">Transmembrane</keyword>
<evidence type="ECO:0000313" key="8">
    <source>
        <dbReference type="EMBL" id="TKJ85210.1"/>
    </source>
</evidence>
<evidence type="ECO:0000313" key="7">
    <source>
        <dbReference type="EMBL" id="MBD8106349.1"/>
    </source>
</evidence>
<protein>
    <submittedName>
        <fullName evidence="8">MFS transporter</fullName>
    </submittedName>
</protein>
<dbReference type="SUPFAM" id="SSF103473">
    <property type="entry name" value="MFS general substrate transporter"/>
    <property type="match status" value="1"/>
</dbReference>
<dbReference type="GO" id="GO:0005886">
    <property type="term" value="C:plasma membrane"/>
    <property type="evidence" value="ECO:0007669"/>
    <property type="project" value="TreeGrafter"/>
</dbReference>
<sequence>MMSSHEGNWGDLLSGKNALRSVALSGGVALHAINIYIATTVLPSVVKEIGGLNLYAWNTTLFVVASIIGSALTSRTLSRAGSRGTYALSILLFVAGSLLCALAPNMLTMLVGRSIQGLGGGFMFALGYSMIYEVFERALWPRAFALISGMWGVATLIGPAIGGIFADIDAWRLAFVFLLPMTAIYAWVVWRALPAESRQRRPAGRLPLIQLLLLTGAVLAISIGSTKSQLSANLTGVALAMLMIALLIRQEWVSEACLLPRNALRLRSPLLSLYLTIGLLVMGMTSETFVPYFLQNLHGQTPLISGYLAALMAAGWTLAEIWSSGWRAKKVSRAIVAGPLLVLAGMVILAFFFPLQSDSGRMLVVIISLGLLLVGFGIGLGWPHLLTRVLDVTTRDEQDAAAASISTVQLFATALGAALAGMLANLGGLNVPGGVEGASSAARMVFSVLAVAPLLAFFSARRAALSQ</sequence>
<dbReference type="GO" id="GO:0022857">
    <property type="term" value="F:transmembrane transporter activity"/>
    <property type="evidence" value="ECO:0007669"/>
    <property type="project" value="InterPro"/>
</dbReference>
<evidence type="ECO:0000256" key="4">
    <source>
        <dbReference type="ARBA" id="ARBA00023136"/>
    </source>
</evidence>
<proteinExistence type="predicted"/>
<dbReference type="Pfam" id="PF07690">
    <property type="entry name" value="MFS_1"/>
    <property type="match status" value="1"/>
</dbReference>
<feature type="transmembrane region" description="Helical" evidence="5">
    <location>
        <begin position="230"/>
        <end position="249"/>
    </location>
</feature>
<evidence type="ECO:0000256" key="1">
    <source>
        <dbReference type="ARBA" id="ARBA00004141"/>
    </source>
</evidence>